<dbReference type="Proteomes" id="UP000199095">
    <property type="component" value="Unassembled WGS sequence"/>
</dbReference>
<dbReference type="GO" id="GO:0003989">
    <property type="term" value="F:acetyl-CoA carboxylase activity"/>
    <property type="evidence" value="ECO:0007669"/>
    <property type="project" value="InterPro"/>
</dbReference>
<feature type="domain" description="Lipoyl-binding" evidence="5">
    <location>
        <begin position="94"/>
        <end position="170"/>
    </location>
</feature>
<keyword evidence="3" id="KW-0275">Fatty acid biosynthesis</keyword>
<evidence type="ECO:0000256" key="2">
    <source>
        <dbReference type="ARBA" id="ARBA00023267"/>
    </source>
</evidence>
<feature type="compositionally biased region" description="Basic and acidic residues" evidence="4">
    <location>
        <begin position="72"/>
        <end position="92"/>
    </location>
</feature>
<organism evidence="6 7">
    <name type="scientific">Salinibacillus kushneri</name>
    <dbReference type="NCBI Taxonomy" id="237682"/>
    <lineage>
        <taxon>Bacteria</taxon>
        <taxon>Bacillati</taxon>
        <taxon>Bacillota</taxon>
        <taxon>Bacilli</taxon>
        <taxon>Bacillales</taxon>
        <taxon>Bacillaceae</taxon>
        <taxon>Salinibacillus</taxon>
    </lineage>
</organism>
<dbReference type="UniPathway" id="UPA00094"/>
<accession>A0A1I0FSI4</accession>
<sequence>MLKVQEIRELIKLIDESSINEFSYEADGTKLNLKKQMSAEQVSQPVVIQKETDNQELAKPKKNEPVVAETQVDAKNEEKQSSESDNEETAKDYDEEITAPMVGTFYSSPSPDKDSYVQVGDKITSDSVVCIVEAMKLFNEIEAEVSGEIVDILVEDGELVEYGQPLFRVKSK</sequence>
<keyword evidence="2 3" id="KW-0092">Biotin</keyword>
<dbReference type="EMBL" id="FOHJ01000006">
    <property type="protein sequence ID" value="SET61172.1"/>
    <property type="molecule type" value="Genomic_DNA"/>
</dbReference>
<dbReference type="InterPro" id="IPR000089">
    <property type="entry name" value="Biotin_lipoyl"/>
</dbReference>
<dbReference type="PANTHER" id="PTHR45266">
    <property type="entry name" value="OXALOACETATE DECARBOXYLASE ALPHA CHAIN"/>
    <property type="match status" value="1"/>
</dbReference>
<comment type="pathway">
    <text evidence="3">Lipid metabolism; fatty acid biosynthesis.</text>
</comment>
<evidence type="ECO:0000313" key="6">
    <source>
        <dbReference type="EMBL" id="SET61172.1"/>
    </source>
</evidence>
<dbReference type="NCBIfam" id="NF005457">
    <property type="entry name" value="PRK07051.1"/>
    <property type="match status" value="1"/>
</dbReference>
<name>A0A1I0FSI4_9BACI</name>
<evidence type="ECO:0000256" key="3">
    <source>
        <dbReference type="RuleBase" id="RU364072"/>
    </source>
</evidence>
<dbReference type="NCBIfam" id="TIGR00531">
    <property type="entry name" value="BCCP"/>
    <property type="match status" value="1"/>
</dbReference>
<dbReference type="SUPFAM" id="SSF51230">
    <property type="entry name" value="Single hybrid motif"/>
    <property type="match status" value="1"/>
</dbReference>
<dbReference type="GO" id="GO:0009317">
    <property type="term" value="C:acetyl-CoA carboxylase complex"/>
    <property type="evidence" value="ECO:0007669"/>
    <property type="project" value="InterPro"/>
</dbReference>
<comment type="function">
    <text evidence="3">This protein is a component of the acetyl coenzyme A carboxylase complex; first, biotin carboxylase catalyzes the carboxylation of the carrier protein and then the transcarboxylase transfers the carboxyl group to form malonyl-CoA.</text>
</comment>
<dbReference type="Gene3D" id="2.40.50.100">
    <property type="match status" value="1"/>
</dbReference>
<feature type="region of interest" description="Disordered" evidence="4">
    <location>
        <begin position="36"/>
        <end position="97"/>
    </location>
</feature>
<dbReference type="InterPro" id="IPR050709">
    <property type="entry name" value="Biotin_Carboxyl_Carrier/Decarb"/>
</dbReference>
<feature type="compositionally biased region" description="Basic and acidic residues" evidence="4">
    <location>
        <begin position="50"/>
        <end position="64"/>
    </location>
</feature>
<proteinExistence type="predicted"/>
<dbReference type="PRINTS" id="PR01071">
    <property type="entry name" value="ACOABIOTINCC"/>
</dbReference>
<reference evidence="7" key="1">
    <citation type="submission" date="2016-10" db="EMBL/GenBank/DDBJ databases">
        <authorList>
            <person name="Varghese N."/>
            <person name="Submissions S."/>
        </authorList>
    </citation>
    <scope>NUCLEOTIDE SEQUENCE [LARGE SCALE GENOMIC DNA]</scope>
    <source>
        <strain evidence="7">CGMCC 1.3566</strain>
    </source>
</reference>
<evidence type="ECO:0000313" key="7">
    <source>
        <dbReference type="Proteomes" id="UP000199095"/>
    </source>
</evidence>
<dbReference type="GO" id="GO:0006633">
    <property type="term" value="P:fatty acid biosynthetic process"/>
    <property type="evidence" value="ECO:0007669"/>
    <property type="project" value="UniProtKB-UniPathway"/>
</dbReference>
<dbReference type="CDD" id="cd06850">
    <property type="entry name" value="biotinyl_domain"/>
    <property type="match status" value="1"/>
</dbReference>
<dbReference type="InterPro" id="IPR011053">
    <property type="entry name" value="Single_hybrid_motif"/>
</dbReference>
<keyword evidence="3" id="KW-0444">Lipid biosynthesis</keyword>
<keyword evidence="7" id="KW-1185">Reference proteome</keyword>
<dbReference type="OrthoDB" id="9811735at2"/>
<dbReference type="AlphaFoldDB" id="A0A1I0FSI4"/>
<dbReference type="RefSeq" id="WP_093134940.1">
    <property type="nucleotide sequence ID" value="NZ_FOHJ01000006.1"/>
</dbReference>
<evidence type="ECO:0000256" key="1">
    <source>
        <dbReference type="ARBA" id="ARBA00017562"/>
    </source>
</evidence>
<evidence type="ECO:0000259" key="5">
    <source>
        <dbReference type="PROSITE" id="PS50968"/>
    </source>
</evidence>
<protein>
    <recommendedName>
        <fullName evidence="1 3">Biotin carboxyl carrier protein of acetyl-CoA carboxylase</fullName>
    </recommendedName>
</protein>
<gene>
    <name evidence="6" type="ORF">SAMN05421676_10669</name>
</gene>
<dbReference type="InterPro" id="IPR001249">
    <property type="entry name" value="AcCoA_biotinCC"/>
</dbReference>
<keyword evidence="3" id="KW-0276">Fatty acid metabolism</keyword>
<dbReference type="STRING" id="237682.SAMN05421676_10669"/>
<dbReference type="PROSITE" id="PS50968">
    <property type="entry name" value="BIOTINYL_LIPOYL"/>
    <property type="match status" value="1"/>
</dbReference>
<evidence type="ECO:0000256" key="4">
    <source>
        <dbReference type="SAM" id="MobiDB-lite"/>
    </source>
</evidence>
<keyword evidence="3" id="KW-0443">Lipid metabolism</keyword>
<dbReference type="Pfam" id="PF00364">
    <property type="entry name" value="Biotin_lipoyl"/>
    <property type="match status" value="1"/>
</dbReference>
<dbReference type="PANTHER" id="PTHR45266:SF3">
    <property type="entry name" value="OXALOACETATE DECARBOXYLASE ALPHA CHAIN"/>
    <property type="match status" value="1"/>
</dbReference>